<keyword evidence="3" id="KW-0378">Hydrolase</keyword>
<sequence>MKISTYLLSLAVSGTTLASDIAPFAADDRVCFIGDSLTAQGGYHGAIVLFYATRMPTRRLQAWNCGIAGDTARGSFLRYDWDIAPHRPSVITVMTGVNDVNRGLYTNSEPSAANLAQRQQAIDTNTRYLNELAAKARQEGVRVILITPAIYDQTAQFDPPAQMGINDALVKCSEGIVAAAATHGCDVVHFNAPMLAINQRWQSSNPAQTIVGKDRIHPGAAGHLLMAYLFLKAQGMTPTVARVAIDAKTRELRDIDNCQVSDLVIDDSGVSFRYLAGALPFPVNPAAKDALTMVPFIAELNQEVITVANLPAGSYELAIDGQPQVVTSAADLEAGVNLAVVESTPQYQQAIKIRDLVALRERISPIIRTYSLLKQQFFPDQNALSQDEILAILQQKYDELHPKPSIWNDYRCSVIKRYQQSAADRPDLIKQYNEAMAQIYQLNQPVTHTITLRRTAPGDAK</sequence>
<dbReference type="EMBL" id="JAUSVL010000001">
    <property type="protein sequence ID" value="MDQ0290122.1"/>
    <property type="molecule type" value="Genomic_DNA"/>
</dbReference>
<dbReference type="InterPro" id="IPR013830">
    <property type="entry name" value="SGNH_hydro"/>
</dbReference>
<dbReference type="Gene3D" id="3.40.50.1110">
    <property type="entry name" value="SGNH hydrolase"/>
    <property type="match status" value="1"/>
</dbReference>
<dbReference type="SUPFAM" id="SSF52266">
    <property type="entry name" value="SGNH hydrolase"/>
    <property type="match status" value="1"/>
</dbReference>
<evidence type="ECO:0000313" key="4">
    <source>
        <dbReference type="Proteomes" id="UP001238163"/>
    </source>
</evidence>
<dbReference type="Proteomes" id="UP001238163">
    <property type="component" value="Unassembled WGS sequence"/>
</dbReference>
<keyword evidence="3" id="KW-0326">Glycosidase</keyword>
<organism evidence="3 4">
    <name type="scientific">Oligosphaera ethanolica</name>
    <dbReference type="NCBI Taxonomy" id="760260"/>
    <lineage>
        <taxon>Bacteria</taxon>
        <taxon>Pseudomonadati</taxon>
        <taxon>Lentisphaerota</taxon>
        <taxon>Oligosphaeria</taxon>
        <taxon>Oligosphaerales</taxon>
        <taxon>Oligosphaeraceae</taxon>
        <taxon>Oligosphaera</taxon>
    </lineage>
</organism>
<dbReference type="EC" id="3.2.1.4" evidence="3"/>
<dbReference type="InterPro" id="IPR036514">
    <property type="entry name" value="SGNH_hydro_sf"/>
</dbReference>
<dbReference type="AlphaFoldDB" id="A0AAE3VGE7"/>
<feature type="chain" id="PRO_5041970942" evidence="1">
    <location>
        <begin position="19"/>
        <end position="461"/>
    </location>
</feature>
<proteinExistence type="predicted"/>
<evidence type="ECO:0000259" key="2">
    <source>
        <dbReference type="Pfam" id="PF13472"/>
    </source>
</evidence>
<dbReference type="RefSeq" id="WP_307261541.1">
    <property type="nucleotide sequence ID" value="NZ_JAUSVL010000001.1"/>
</dbReference>
<dbReference type="GO" id="GO:0008810">
    <property type="term" value="F:cellulase activity"/>
    <property type="evidence" value="ECO:0007669"/>
    <property type="project" value="UniProtKB-EC"/>
</dbReference>
<reference evidence="3" key="1">
    <citation type="submission" date="2023-07" db="EMBL/GenBank/DDBJ databases">
        <title>Genomic Encyclopedia of Type Strains, Phase IV (KMG-IV): sequencing the most valuable type-strain genomes for metagenomic binning, comparative biology and taxonomic classification.</title>
        <authorList>
            <person name="Goeker M."/>
        </authorList>
    </citation>
    <scope>NUCLEOTIDE SEQUENCE</scope>
    <source>
        <strain evidence="3">DSM 24202</strain>
    </source>
</reference>
<comment type="caution">
    <text evidence="3">The sequence shown here is derived from an EMBL/GenBank/DDBJ whole genome shotgun (WGS) entry which is preliminary data.</text>
</comment>
<keyword evidence="4" id="KW-1185">Reference proteome</keyword>
<dbReference type="GO" id="GO:0004622">
    <property type="term" value="F:phosphatidylcholine lysophospholipase activity"/>
    <property type="evidence" value="ECO:0007669"/>
    <property type="project" value="TreeGrafter"/>
</dbReference>
<feature type="signal peptide" evidence="1">
    <location>
        <begin position="1"/>
        <end position="18"/>
    </location>
</feature>
<dbReference type="CDD" id="cd01834">
    <property type="entry name" value="SGNH_hydrolase_like_2"/>
    <property type="match status" value="1"/>
</dbReference>
<dbReference type="Pfam" id="PF13472">
    <property type="entry name" value="Lipase_GDSL_2"/>
    <property type="match status" value="1"/>
</dbReference>
<dbReference type="PANTHER" id="PTHR30383:SF5">
    <property type="entry name" value="SGNH HYDROLASE-TYPE ESTERASE DOMAIN-CONTAINING PROTEIN"/>
    <property type="match status" value="1"/>
</dbReference>
<name>A0AAE3VGE7_9BACT</name>
<gene>
    <name evidence="3" type="ORF">J3R75_002229</name>
</gene>
<dbReference type="PANTHER" id="PTHR30383">
    <property type="entry name" value="THIOESTERASE 1/PROTEASE 1/LYSOPHOSPHOLIPASE L1"/>
    <property type="match status" value="1"/>
</dbReference>
<feature type="domain" description="SGNH hydrolase-type esterase" evidence="2">
    <location>
        <begin position="32"/>
        <end position="223"/>
    </location>
</feature>
<protein>
    <submittedName>
        <fullName evidence="3">Endoglucanase</fullName>
        <ecNumber evidence="3">3.2.1.4</ecNumber>
    </submittedName>
</protein>
<evidence type="ECO:0000313" key="3">
    <source>
        <dbReference type="EMBL" id="MDQ0290122.1"/>
    </source>
</evidence>
<accession>A0AAE3VGE7</accession>
<evidence type="ECO:0000256" key="1">
    <source>
        <dbReference type="SAM" id="SignalP"/>
    </source>
</evidence>
<dbReference type="InterPro" id="IPR051532">
    <property type="entry name" value="Ester_Hydrolysis_Enzymes"/>
</dbReference>
<keyword evidence="1" id="KW-0732">Signal</keyword>